<dbReference type="Proteomes" id="UP001412239">
    <property type="component" value="Unassembled WGS sequence"/>
</dbReference>
<organism evidence="2 3">
    <name type="scientific">Tuber aestivum</name>
    <name type="common">summer truffle</name>
    <dbReference type="NCBI Taxonomy" id="59557"/>
    <lineage>
        <taxon>Eukaryota</taxon>
        <taxon>Fungi</taxon>
        <taxon>Dikarya</taxon>
        <taxon>Ascomycota</taxon>
        <taxon>Pezizomycotina</taxon>
        <taxon>Pezizomycetes</taxon>
        <taxon>Pezizales</taxon>
        <taxon>Tuberaceae</taxon>
        <taxon>Tuber</taxon>
    </lineage>
</organism>
<protein>
    <submittedName>
        <fullName evidence="2">Uncharacterized protein</fullName>
    </submittedName>
</protein>
<sequence>MTQNNSKLESTGDNLRGTQGKSRPFDMARIPGALDDRAWGIYPRRNLSSHIKSLNFQIWAREGQISHLQCQIGPLENDIKQSESKIELPQFQLEELRSLIQQNQGDIGKFRGQSSDLHAQVAQQYNRISDLYCRLAQLHCQIAQFRSQIAELHGKIVIADGLVAEGKATVDPVSLEMEFLRRKAYHVDPAANGVRYCSPEPFIPSGSQ</sequence>
<reference evidence="2" key="1">
    <citation type="submission" date="2015-10" db="EMBL/GenBank/DDBJ databases">
        <authorList>
            <person name="Regsiter A."/>
            <person name="william w."/>
        </authorList>
    </citation>
    <scope>NUCLEOTIDE SEQUENCE</scope>
    <source>
        <strain evidence="2">Montdore</strain>
    </source>
</reference>
<dbReference type="Gene3D" id="1.10.287.1490">
    <property type="match status" value="1"/>
</dbReference>
<accession>A0A292Q7Z3</accession>
<evidence type="ECO:0000313" key="3">
    <source>
        <dbReference type="Proteomes" id="UP001412239"/>
    </source>
</evidence>
<evidence type="ECO:0000256" key="1">
    <source>
        <dbReference type="SAM" id="MobiDB-lite"/>
    </source>
</evidence>
<keyword evidence="3" id="KW-1185">Reference proteome</keyword>
<proteinExistence type="predicted"/>
<feature type="region of interest" description="Disordered" evidence="1">
    <location>
        <begin position="1"/>
        <end position="28"/>
    </location>
</feature>
<dbReference type="AlphaFoldDB" id="A0A292Q7Z3"/>
<name>A0A292Q7Z3_9PEZI</name>
<feature type="compositionally biased region" description="Polar residues" evidence="1">
    <location>
        <begin position="1"/>
        <end position="21"/>
    </location>
</feature>
<dbReference type="EMBL" id="LN890951">
    <property type="protein sequence ID" value="CUS15068.1"/>
    <property type="molecule type" value="Genomic_DNA"/>
</dbReference>
<evidence type="ECO:0000313" key="2">
    <source>
        <dbReference type="EMBL" id="CUS15068.1"/>
    </source>
</evidence>
<gene>
    <name evidence="2" type="ORF">GSTUAT00000808001</name>
</gene>